<dbReference type="SMART" id="SM00220">
    <property type="entry name" value="S_TKc"/>
    <property type="match status" value="1"/>
</dbReference>
<comment type="caution">
    <text evidence="6">The sequence shown here is derived from an EMBL/GenBank/DDBJ whole genome shotgun (WGS) entry which is preliminary data.</text>
</comment>
<dbReference type="Proteomes" id="UP000770717">
    <property type="component" value="Unassembled WGS sequence"/>
</dbReference>
<dbReference type="GO" id="GO:0005524">
    <property type="term" value="F:ATP binding"/>
    <property type="evidence" value="ECO:0007669"/>
    <property type="project" value="UniProtKB-UniRule"/>
</dbReference>
<comment type="similarity">
    <text evidence="4">Belongs to the protein kinase superfamily.</text>
</comment>
<dbReference type="PROSITE" id="PS00108">
    <property type="entry name" value="PROTEIN_KINASE_ST"/>
    <property type="match status" value="1"/>
</dbReference>
<accession>A0A8J6K5R7</accession>
<dbReference type="Pfam" id="PF00069">
    <property type="entry name" value="Pkinase"/>
    <property type="match status" value="1"/>
</dbReference>
<dbReference type="EMBL" id="WNTK01000006">
    <property type="protein sequence ID" value="KAG9480877.1"/>
    <property type="molecule type" value="Genomic_DNA"/>
</dbReference>
<keyword evidence="7" id="KW-1185">Reference proteome</keyword>
<dbReference type="PANTHER" id="PTHR44329:SF301">
    <property type="entry name" value="RECEPTOR-INTERACTING SERINE_THREONINE-PROTEIN KINASE 2"/>
    <property type="match status" value="1"/>
</dbReference>
<dbReference type="GO" id="GO:0004706">
    <property type="term" value="F:JUN kinase kinase kinase activity"/>
    <property type="evidence" value="ECO:0007669"/>
    <property type="project" value="TreeGrafter"/>
</dbReference>
<evidence type="ECO:0000313" key="6">
    <source>
        <dbReference type="EMBL" id="KAG9480877.1"/>
    </source>
</evidence>
<dbReference type="InterPro" id="IPR008271">
    <property type="entry name" value="Ser/Thr_kinase_AS"/>
</dbReference>
<dbReference type="PROSITE" id="PS00107">
    <property type="entry name" value="PROTEIN_KINASE_ATP"/>
    <property type="match status" value="1"/>
</dbReference>
<keyword evidence="4" id="KW-0808">Transferase</keyword>
<evidence type="ECO:0000256" key="4">
    <source>
        <dbReference type="RuleBase" id="RU000304"/>
    </source>
</evidence>
<keyword evidence="4" id="KW-0723">Serine/threonine-protein kinase</keyword>
<evidence type="ECO:0000256" key="1">
    <source>
        <dbReference type="ARBA" id="ARBA00022741"/>
    </source>
</evidence>
<gene>
    <name evidence="6" type="ORF">GDO78_010250</name>
</gene>
<feature type="domain" description="Protein kinase" evidence="5">
    <location>
        <begin position="8"/>
        <end position="278"/>
    </location>
</feature>
<dbReference type="InterPro" id="IPR017441">
    <property type="entry name" value="Protein_kinase_ATP_BS"/>
</dbReference>
<feature type="binding site" evidence="3">
    <location>
        <position position="37"/>
    </location>
    <ligand>
        <name>ATP</name>
        <dbReference type="ChEBI" id="CHEBI:30616"/>
    </ligand>
</feature>
<dbReference type="InterPro" id="IPR000719">
    <property type="entry name" value="Prot_kinase_dom"/>
</dbReference>
<dbReference type="SUPFAM" id="SSF56112">
    <property type="entry name" value="Protein kinase-like (PK-like)"/>
    <property type="match status" value="1"/>
</dbReference>
<dbReference type="PROSITE" id="PS50011">
    <property type="entry name" value="PROTEIN_KINASE_DOM"/>
    <property type="match status" value="1"/>
</dbReference>
<dbReference type="InterPro" id="IPR011009">
    <property type="entry name" value="Kinase-like_dom_sf"/>
</dbReference>
<organism evidence="6 7">
    <name type="scientific">Eleutherodactylus coqui</name>
    <name type="common">Puerto Rican coqui</name>
    <dbReference type="NCBI Taxonomy" id="57060"/>
    <lineage>
        <taxon>Eukaryota</taxon>
        <taxon>Metazoa</taxon>
        <taxon>Chordata</taxon>
        <taxon>Craniata</taxon>
        <taxon>Vertebrata</taxon>
        <taxon>Euteleostomi</taxon>
        <taxon>Amphibia</taxon>
        <taxon>Batrachia</taxon>
        <taxon>Anura</taxon>
        <taxon>Neobatrachia</taxon>
        <taxon>Hyloidea</taxon>
        <taxon>Eleutherodactylidae</taxon>
        <taxon>Eleutherodactylinae</taxon>
        <taxon>Eleutherodactylus</taxon>
        <taxon>Eleutherodactylus</taxon>
    </lineage>
</organism>
<protein>
    <recommendedName>
        <fullName evidence="5">Protein kinase domain-containing protein</fullName>
    </recommendedName>
</protein>
<keyword evidence="4" id="KW-0418">Kinase</keyword>
<reference evidence="6" key="1">
    <citation type="thesis" date="2020" institute="ProQuest LLC" country="789 East Eisenhower Parkway, Ann Arbor, MI, USA">
        <title>Comparative Genomics and Chromosome Evolution.</title>
        <authorList>
            <person name="Mudd A.B."/>
        </authorList>
    </citation>
    <scope>NUCLEOTIDE SEQUENCE</scope>
    <source>
        <strain evidence="6">HN-11 Male</strain>
        <tissue evidence="6">Kidney and liver</tissue>
    </source>
</reference>
<keyword evidence="2 3" id="KW-0067">ATP-binding</keyword>
<dbReference type="Gene3D" id="1.10.510.10">
    <property type="entry name" value="Transferase(Phosphotransferase) domain 1"/>
    <property type="match status" value="1"/>
</dbReference>
<feature type="non-terminal residue" evidence="6">
    <location>
        <position position="308"/>
    </location>
</feature>
<evidence type="ECO:0000259" key="5">
    <source>
        <dbReference type="PROSITE" id="PS50011"/>
    </source>
</evidence>
<evidence type="ECO:0000313" key="7">
    <source>
        <dbReference type="Proteomes" id="UP000770717"/>
    </source>
</evidence>
<sequence>MLLRPEEVERLQLVGYGGFGSVYKGWCKKLSMDIAVKMIDASHGSDMKSLMREKEMMSRASYTYVLRLLGLYETEDRAVYKYGLVMEYMPYGSVCTLFHCIKHVPWALRFQILHQVALGMNYLHHILEPPIIHRDLKRQNILISKSLDVQLTDFGLAKNEVSVSSSPSMAGTVSHMPPEALESLTYKPTKEFDVYSYAILTWSVLSGHEPYENKDRDMIKMLIPHNSRPDMNLVNQWTFQKMVPEAIQLMQECWDADPGKRPSFSVVIKRTNDMNASYAGEIHNDIMKVLDQLKNHNSLHSQVQLYKN</sequence>
<proteinExistence type="inferred from homology"/>
<dbReference type="InterPro" id="IPR051681">
    <property type="entry name" value="Ser/Thr_Kinases-Pseudokinases"/>
</dbReference>
<keyword evidence="1 3" id="KW-0547">Nucleotide-binding</keyword>
<dbReference type="AlphaFoldDB" id="A0A8J6K5R7"/>
<name>A0A8J6K5R7_ELECQ</name>
<evidence type="ECO:0000256" key="2">
    <source>
        <dbReference type="ARBA" id="ARBA00022840"/>
    </source>
</evidence>
<dbReference type="PIRSF" id="PIRSF000654">
    <property type="entry name" value="Integrin-linked_kinase"/>
    <property type="match status" value="1"/>
</dbReference>
<dbReference type="OrthoDB" id="4062651at2759"/>
<evidence type="ECO:0000256" key="3">
    <source>
        <dbReference type="PROSITE-ProRule" id="PRU10141"/>
    </source>
</evidence>
<dbReference type="PANTHER" id="PTHR44329">
    <property type="entry name" value="SERINE/THREONINE-PROTEIN KINASE TNNI3K-RELATED"/>
    <property type="match status" value="1"/>
</dbReference>